<dbReference type="PANTHER" id="PTHR28069:SF2">
    <property type="entry name" value="GH20023P"/>
    <property type="match status" value="1"/>
</dbReference>
<evidence type="ECO:0000313" key="7">
    <source>
        <dbReference type="Proteomes" id="UP000070544"/>
    </source>
</evidence>
<dbReference type="PANTHER" id="PTHR28069">
    <property type="entry name" value="GH20023P"/>
    <property type="match status" value="1"/>
</dbReference>
<dbReference type="EMBL" id="KQ965731">
    <property type="protein sequence ID" value="KXS22405.1"/>
    <property type="molecule type" value="Genomic_DNA"/>
</dbReference>
<keyword evidence="1" id="KW-0479">Metal-binding</keyword>
<dbReference type="STRING" id="1344416.A0A139B128"/>
<keyword evidence="2 4" id="KW-0863">Zinc-finger</keyword>
<dbReference type="Pfam" id="PF20179">
    <property type="entry name" value="MSS51_C"/>
    <property type="match status" value="1"/>
</dbReference>
<accession>A0A139B128</accession>
<dbReference type="PROSITE" id="PS01360">
    <property type="entry name" value="ZF_MYND_1"/>
    <property type="match status" value="1"/>
</dbReference>
<dbReference type="Proteomes" id="UP000070544">
    <property type="component" value="Unassembled WGS sequence"/>
</dbReference>
<dbReference type="InterPro" id="IPR046824">
    <property type="entry name" value="Mss51-like_C"/>
</dbReference>
<evidence type="ECO:0000256" key="2">
    <source>
        <dbReference type="ARBA" id="ARBA00022771"/>
    </source>
</evidence>
<feature type="domain" description="MYND-type" evidence="5">
    <location>
        <begin position="25"/>
        <end position="67"/>
    </location>
</feature>
<evidence type="ECO:0000259" key="5">
    <source>
        <dbReference type="PROSITE" id="PS50865"/>
    </source>
</evidence>
<dbReference type="Pfam" id="PF01753">
    <property type="entry name" value="zf-MYND"/>
    <property type="match status" value="1"/>
</dbReference>
<keyword evidence="7" id="KW-1185">Reference proteome</keyword>
<organism evidence="6 7">
    <name type="scientific">Gonapodya prolifera (strain JEL478)</name>
    <name type="common">Monoblepharis prolifera</name>
    <dbReference type="NCBI Taxonomy" id="1344416"/>
    <lineage>
        <taxon>Eukaryota</taxon>
        <taxon>Fungi</taxon>
        <taxon>Fungi incertae sedis</taxon>
        <taxon>Chytridiomycota</taxon>
        <taxon>Chytridiomycota incertae sedis</taxon>
        <taxon>Monoblepharidomycetes</taxon>
        <taxon>Monoblepharidales</taxon>
        <taxon>Gonapodyaceae</taxon>
        <taxon>Gonapodya</taxon>
    </lineage>
</organism>
<reference evidence="6 7" key="1">
    <citation type="journal article" date="2015" name="Genome Biol. Evol.">
        <title>Phylogenomic analyses indicate that early fungi evolved digesting cell walls of algal ancestors of land plants.</title>
        <authorList>
            <person name="Chang Y."/>
            <person name="Wang S."/>
            <person name="Sekimoto S."/>
            <person name="Aerts A.L."/>
            <person name="Choi C."/>
            <person name="Clum A."/>
            <person name="LaButti K.M."/>
            <person name="Lindquist E.A."/>
            <person name="Yee Ngan C."/>
            <person name="Ohm R.A."/>
            <person name="Salamov A.A."/>
            <person name="Grigoriev I.V."/>
            <person name="Spatafora J.W."/>
            <person name="Berbee M.L."/>
        </authorList>
    </citation>
    <scope>NUCLEOTIDE SEQUENCE [LARGE SCALE GENOMIC DNA]</scope>
    <source>
        <strain evidence="6 7">JEL478</strain>
    </source>
</reference>
<dbReference type="SUPFAM" id="SSF144232">
    <property type="entry name" value="HIT/MYND zinc finger-like"/>
    <property type="match status" value="1"/>
</dbReference>
<dbReference type="PROSITE" id="PS50865">
    <property type="entry name" value="ZF_MYND_2"/>
    <property type="match status" value="1"/>
</dbReference>
<evidence type="ECO:0000256" key="3">
    <source>
        <dbReference type="ARBA" id="ARBA00022833"/>
    </source>
</evidence>
<gene>
    <name evidence="6" type="ORF">M427DRAFT_130095</name>
</gene>
<dbReference type="InterPro" id="IPR002893">
    <property type="entry name" value="Znf_MYND"/>
</dbReference>
<keyword evidence="3" id="KW-0862">Zinc</keyword>
<protein>
    <recommendedName>
        <fullName evidence="5">MYND-type domain-containing protein</fullName>
    </recommendedName>
</protein>
<dbReference type="OrthoDB" id="432970at2759"/>
<dbReference type="AlphaFoldDB" id="A0A139B128"/>
<proteinExistence type="predicted"/>
<evidence type="ECO:0000313" key="6">
    <source>
        <dbReference type="EMBL" id="KXS22405.1"/>
    </source>
</evidence>
<dbReference type="Gene3D" id="6.10.140.2220">
    <property type="match status" value="1"/>
</dbReference>
<sequence>MDTMPAFVRGPKQFKTKQAFSLVACITCNAEAGPEGQLLSWCSRCRAVRYCSPSCQKADWKAHKAFCAACASFLPSLNDYVLKGTAPDPSQKWIQFKRHLDAPAVAQYLPIHEKLDRDAPLPTPVRMAVTNVQINTVMAILQRRLDTTTTEMQLLMNPPVCAICQRTSALAAPAHAPSTADSPSGYPTSSLHSCPKCLLSQACHLHVEQHRLSHETTDAKSCLSFARIAAMDRFRDRHYSMPDVDPSEPSPVYIPPTVVPQYVGLPGDESPLLSDPRALPGYKLTSRGGDVMDLPAASWESYFTMRKFPPFEPDFLTWISTPLSFVLTAFDALVGHLGQDKVGQLTDLTVEVVGAESTELVIRLAFEELLHLLPRLRTLHVRFIGPEISHVVNLPAPHTKPEPEGTCPACTKRGVTRSYSLHGTDYATYRAHSSRSPDWKRPDLVMAYNTGLAAPEHAAEWASGVKAIREVDVPCAFTAYNRGEIVRDADALRRLGCGVVAGGPRKNRWMGLDVRWDPSGESEDEGWGSGFYSVNSFVVWWKGKA</sequence>
<name>A0A139B128_GONPJ</name>
<evidence type="ECO:0000256" key="4">
    <source>
        <dbReference type="PROSITE-ProRule" id="PRU00134"/>
    </source>
</evidence>
<evidence type="ECO:0000256" key="1">
    <source>
        <dbReference type="ARBA" id="ARBA00022723"/>
    </source>
</evidence>
<dbReference type="GO" id="GO:0008270">
    <property type="term" value="F:zinc ion binding"/>
    <property type="evidence" value="ECO:0007669"/>
    <property type="project" value="UniProtKB-KW"/>
</dbReference>